<dbReference type="InterPro" id="IPR050228">
    <property type="entry name" value="Carboxylesterase_BioH"/>
</dbReference>
<dbReference type="AlphaFoldDB" id="A0A6A5RVK3"/>
<accession>A0A6A5RVK3</accession>
<evidence type="ECO:0000313" key="4">
    <source>
        <dbReference type="Proteomes" id="UP000800082"/>
    </source>
</evidence>
<dbReference type="GeneID" id="54349039"/>
<dbReference type="GO" id="GO:0016787">
    <property type="term" value="F:hydrolase activity"/>
    <property type="evidence" value="ECO:0007669"/>
    <property type="project" value="UniProtKB-KW"/>
</dbReference>
<feature type="region of interest" description="Disordered" evidence="1">
    <location>
        <begin position="1"/>
        <end position="24"/>
    </location>
</feature>
<dbReference type="InterPro" id="IPR000073">
    <property type="entry name" value="AB_hydrolase_1"/>
</dbReference>
<name>A0A6A5RVK3_9PLEO</name>
<proteinExistence type="predicted"/>
<protein>
    <submittedName>
        <fullName evidence="3">Alpha/beta-hydrolase</fullName>
    </submittedName>
</protein>
<feature type="domain" description="AB hydrolase-1" evidence="2">
    <location>
        <begin position="76"/>
        <end position="325"/>
    </location>
</feature>
<dbReference type="PANTHER" id="PTHR43194">
    <property type="entry name" value="HYDROLASE ALPHA/BETA FOLD FAMILY"/>
    <property type="match status" value="1"/>
</dbReference>
<dbReference type="Pfam" id="PF12697">
    <property type="entry name" value="Abhydrolase_6"/>
    <property type="match status" value="1"/>
</dbReference>
<dbReference type="EMBL" id="ML978959">
    <property type="protein sequence ID" value="KAF1932505.1"/>
    <property type="molecule type" value="Genomic_DNA"/>
</dbReference>
<evidence type="ECO:0000256" key="1">
    <source>
        <dbReference type="SAM" id="MobiDB-lite"/>
    </source>
</evidence>
<keyword evidence="3" id="KW-0378">Hydrolase</keyword>
<keyword evidence="4" id="KW-1185">Reference proteome</keyword>
<dbReference type="PANTHER" id="PTHR43194:SF2">
    <property type="entry name" value="PEROXISOMAL MEMBRANE PROTEIN LPX1"/>
    <property type="match status" value="1"/>
</dbReference>
<dbReference type="Gene3D" id="3.40.50.1820">
    <property type="entry name" value="alpha/beta hydrolase"/>
    <property type="match status" value="1"/>
</dbReference>
<evidence type="ECO:0000259" key="2">
    <source>
        <dbReference type="Pfam" id="PF12697"/>
    </source>
</evidence>
<gene>
    <name evidence="3" type="ORF">M421DRAFT_417224</name>
</gene>
<dbReference type="InterPro" id="IPR029058">
    <property type="entry name" value="AB_hydrolase_fold"/>
</dbReference>
<dbReference type="Proteomes" id="UP000800082">
    <property type="component" value="Unassembled WGS sequence"/>
</dbReference>
<reference evidence="3" key="1">
    <citation type="journal article" date="2020" name="Stud. Mycol.">
        <title>101 Dothideomycetes genomes: a test case for predicting lifestyles and emergence of pathogens.</title>
        <authorList>
            <person name="Haridas S."/>
            <person name="Albert R."/>
            <person name="Binder M."/>
            <person name="Bloem J."/>
            <person name="Labutti K."/>
            <person name="Salamov A."/>
            <person name="Andreopoulos B."/>
            <person name="Baker S."/>
            <person name="Barry K."/>
            <person name="Bills G."/>
            <person name="Bluhm B."/>
            <person name="Cannon C."/>
            <person name="Castanera R."/>
            <person name="Culley D."/>
            <person name="Daum C."/>
            <person name="Ezra D."/>
            <person name="Gonzalez J."/>
            <person name="Henrissat B."/>
            <person name="Kuo A."/>
            <person name="Liang C."/>
            <person name="Lipzen A."/>
            <person name="Lutzoni F."/>
            <person name="Magnuson J."/>
            <person name="Mondo S."/>
            <person name="Nolan M."/>
            <person name="Ohm R."/>
            <person name="Pangilinan J."/>
            <person name="Park H.-J."/>
            <person name="Ramirez L."/>
            <person name="Alfaro M."/>
            <person name="Sun H."/>
            <person name="Tritt A."/>
            <person name="Yoshinaga Y."/>
            <person name="Zwiers L.-H."/>
            <person name="Turgeon B."/>
            <person name="Goodwin S."/>
            <person name="Spatafora J."/>
            <person name="Crous P."/>
            <person name="Grigoriev I."/>
        </authorList>
    </citation>
    <scope>NUCLEOTIDE SEQUENCE</scope>
    <source>
        <strain evidence="3">CBS 183.55</strain>
    </source>
</reference>
<organism evidence="3 4">
    <name type="scientific">Didymella exigua CBS 183.55</name>
    <dbReference type="NCBI Taxonomy" id="1150837"/>
    <lineage>
        <taxon>Eukaryota</taxon>
        <taxon>Fungi</taxon>
        <taxon>Dikarya</taxon>
        <taxon>Ascomycota</taxon>
        <taxon>Pezizomycotina</taxon>
        <taxon>Dothideomycetes</taxon>
        <taxon>Pleosporomycetidae</taxon>
        <taxon>Pleosporales</taxon>
        <taxon>Pleosporineae</taxon>
        <taxon>Didymellaceae</taxon>
        <taxon>Didymella</taxon>
    </lineage>
</organism>
<dbReference type="OrthoDB" id="408373at2759"/>
<dbReference type="SUPFAM" id="SSF53474">
    <property type="entry name" value="alpha/beta-Hydrolases"/>
    <property type="match status" value="1"/>
</dbReference>
<sequence length="334" mass="35524">MSAPLVLPRPGTSSPPRTAIPGPSESSFTATFGALLPAAEYIQTDLGRAAYYVFPRNTSPQPSSSQTSPPTSPAKVLLIHGVQTPALGLLPLTTSLRTRFPDTQFAALDLWGHGLSSTPLSPHTGSLFHAEIDAVLTALDWKTTPVSIVGYSFGAVLAMGCVTALQATNAIESLVLIAPAGLLRREWFTPAQLTLLSTNCSAELEAQAAQFAIETLEGGPLSVPEGWRERVERGEVVAQAIKAWQMEKHAGHAASVVGVFRDGGLFDNDELFVRARATGIPSLVVLGEKDGLSTEEEIADFGFDVNVVPGAGHAVVRENAEEVAEYIRRFWQGL</sequence>
<evidence type="ECO:0000313" key="3">
    <source>
        <dbReference type="EMBL" id="KAF1932505.1"/>
    </source>
</evidence>
<dbReference type="RefSeq" id="XP_033452753.1">
    <property type="nucleotide sequence ID" value="XM_033591371.1"/>
</dbReference>